<name>A0ABV3ZBG0_9BACT</name>
<dbReference type="RefSeq" id="WP_369328610.1">
    <property type="nucleotide sequence ID" value="NZ_JAULBC010000002.1"/>
</dbReference>
<evidence type="ECO:0000259" key="3">
    <source>
        <dbReference type="Pfam" id="PF16344"/>
    </source>
</evidence>
<keyword evidence="1" id="KW-1133">Transmembrane helix</keyword>
<dbReference type="InterPro" id="IPR006860">
    <property type="entry name" value="FecR"/>
</dbReference>
<dbReference type="Pfam" id="PF04773">
    <property type="entry name" value="FecR"/>
    <property type="match status" value="1"/>
</dbReference>
<feature type="domain" description="FecR protein" evidence="2">
    <location>
        <begin position="143"/>
        <end position="232"/>
    </location>
</feature>
<dbReference type="Proteomes" id="UP001560573">
    <property type="component" value="Unassembled WGS sequence"/>
</dbReference>
<keyword evidence="1" id="KW-0812">Transmembrane</keyword>
<organism evidence="4 5">
    <name type="scientific">Danxiaibacter flavus</name>
    <dbReference type="NCBI Taxonomy" id="3049108"/>
    <lineage>
        <taxon>Bacteria</taxon>
        <taxon>Pseudomonadati</taxon>
        <taxon>Bacteroidota</taxon>
        <taxon>Chitinophagia</taxon>
        <taxon>Chitinophagales</taxon>
        <taxon>Chitinophagaceae</taxon>
        <taxon>Danxiaibacter</taxon>
    </lineage>
</organism>
<feature type="transmembrane region" description="Helical" evidence="1">
    <location>
        <begin position="108"/>
        <end position="129"/>
    </location>
</feature>
<dbReference type="Pfam" id="PF16344">
    <property type="entry name" value="FecR_C"/>
    <property type="match status" value="1"/>
</dbReference>
<evidence type="ECO:0000313" key="4">
    <source>
        <dbReference type="EMBL" id="MEX6687206.1"/>
    </source>
</evidence>
<dbReference type="PANTHER" id="PTHR30273:SF2">
    <property type="entry name" value="PROTEIN FECR"/>
    <property type="match status" value="1"/>
</dbReference>
<proteinExistence type="predicted"/>
<dbReference type="EMBL" id="JAULBC010000002">
    <property type="protein sequence ID" value="MEX6687206.1"/>
    <property type="molecule type" value="Genomic_DNA"/>
</dbReference>
<sequence>MEHNPSQYQNYTEEQFAADEYFQQWVLANNQEADAFWNDYITSNPGQRDMILNAKRFVEELSRQPYYIIPLSDQEKLALKTNILNQIQPVMQDPSDTRKITHGRRLSWQLWSAAAALLAVVAIPMYVLMKGKEASTLNLVASDTEVKHVILPDSSEVVLNAGSSVSYNDFGSGKTREVYLRGNAFFKVRKDKAHKEFVVHANDVSITVLGTQFNVNVRSAAVEVALTQGKVRLSLKNHNEASTNLVPGERAVLDTLHNTISKSAMNNEQYAAWTQGKWIFSQTSLQDVANLLHEYYGVNTVFKNDNRRLLKITAVIPVSDLQTLTGVIAKTLQITISQTNNQLIIH</sequence>
<evidence type="ECO:0000259" key="2">
    <source>
        <dbReference type="Pfam" id="PF04773"/>
    </source>
</evidence>
<accession>A0ABV3ZBG0</accession>
<evidence type="ECO:0000313" key="5">
    <source>
        <dbReference type="Proteomes" id="UP001560573"/>
    </source>
</evidence>
<dbReference type="PIRSF" id="PIRSF018266">
    <property type="entry name" value="FecR"/>
    <property type="match status" value="1"/>
</dbReference>
<comment type="caution">
    <text evidence="4">The sequence shown here is derived from an EMBL/GenBank/DDBJ whole genome shotgun (WGS) entry which is preliminary data.</text>
</comment>
<dbReference type="InterPro" id="IPR032508">
    <property type="entry name" value="FecR_C"/>
</dbReference>
<dbReference type="Gene3D" id="2.60.120.1440">
    <property type="match status" value="1"/>
</dbReference>
<gene>
    <name evidence="4" type="ORF">QTN47_06855</name>
</gene>
<dbReference type="Gene3D" id="3.55.50.30">
    <property type="match status" value="1"/>
</dbReference>
<dbReference type="InterPro" id="IPR012373">
    <property type="entry name" value="Ferrdict_sens_TM"/>
</dbReference>
<feature type="domain" description="Protein FecR C-terminal" evidence="3">
    <location>
        <begin position="278"/>
        <end position="345"/>
    </location>
</feature>
<evidence type="ECO:0000256" key="1">
    <source>
        <dbReference type="SAM" id="Phobius"/>
    </source>
</evidence>
<keyword evidence="1" id="KW-0472">Membrane</keyword>
<protein>
    <submittedName>
        <fullName evidence="4">FecR domain-containing protein</fullName>
    </submittedName>
</protein>
<dbReference type="PANTHER" id="PTHR30273">
    <property type="entry name" value="PERIPLASMIC SIGNAL SENSOR AND SIGMA FACTOR ACTIVATOR FECR-RELATED"/>
    <property type="match status" value="1"/>
</dbReference>
<keyword evidence="5" id="KW-1185">Reference proteome</keyword>
<reference evidence="4 5" key="1">
    <citation type="submission" date="2023-07" db="EMBL/GenBank/DDBJ databases">
        <authorList>
            <person name="Lian W.-H."/>
        </authorList>
    </citation>
    <scope>NUCLEOTIDE SEQUENCE [LARGE SCALE GENOMIC DNA]</scope>
    <source>
        <strain evidence="4 5">SYSU DXS3180</strain>
    </source>
</reference>